<protein>
    <recommendedName>
        <fullName evidence="4 5">Large ribosomal subunit protein bL33</fullName>
    </recommendedName>
</protein>
<sequence>MAKKGNRQLFIFQCSVCKNRNYIASKNTVNIKEKLTLSKFCKHCRKTTEHKEVKL</sequence>
<evidence type="ECO:0000256" key="1">
    <source>
        <dbReference type="ARBA" id="ARBA00007596"/>
    </source>
</evidence>
<dbReference type="InterPro" id="IPR011332">
    <property type="entry name" value="Ribosomal_zn-bd"/>
</dbReference>
<dbReference type="GO" id="GO:0005737">
    <property type="term" value="C:cytoplasm"/>
    <property type="evidence" value="ECO:0007669"/>
    <property type="project" value="UniProtKB-ARBA"/>
</dbReference>
<dbReference type="InterPro" id="IPR038584">
    <property type="entry name" value="Ribosomal_bL33_sf"/>
</dbReference>
<gene>
    <name evidence="5" type="primary">rpmG</name>
    <name evidence="6" type="ORF">A3I48_02110</name>
</gene>
<dbReference type="NCBIfam" id="NF001764">
    <property type="entry name" value="PRK00504.1"/>
    <property type="match status" value="1"/>
</dbReference>
<dbReference type="InterPro" id="IPR001705">
    <property type="entry name" value="Ribosomal_bL33"/>
</dbReference>
<name>A0A1F5MHZ5_9BACT</name>
<dbReference type="GO" id="GO:0003735">
    <property type="term" value="F:structural constituent of ribosome"/>
    <property type="evidence" value="ECO:0007669"/>
    <property type="project" value="InterPro"/>
</dbReference>
<evidence type="ECO:0000256" key="3">
    <source>
        <dbReference type="ARBA" id="ARBA00023274"/>
    </source>
</evidence>
<dbReference type="GO" id="GO:0005840">
    <property type="term" value="C:ribosome"/>
    <property type="evidence" value="ECO:0007669"/>
    <property type="project" value="UniProtKB-KW"/>
</dbReference>
<comment type="similarity">
    <text evidence="1 5">Belongs to the bacterial ribosomal protein bL33 family.</text>
</comment>
<evidence type="ECO:0000256" key="2">
    <source>
        <dbReference type="ARBA" id="ARBA00022980"/>
    </source>
</evidence>
<reference evidence="6 7" key="1">
    <citation type="journal article" date="2016" name="Nat. Commun.">
        <title>Thousands of microbial genomes shed light on interconnected biogeochemical processes in an aquifer system.</title>
        <authorList>
            <person name="Anantharaman K."/>
            <person name="Brown C.T."/>
            <person name="Hug L.A."/>
            <person name="Sharon I."/>
            <person name="Castelle C.J."/>
            <person name="Probst A.J."/>
            <person name="Thomas B.C."/>
            <person name="Singh A."/>
            <person name="Wilkins M.J."/>
            <person name="Karaoz U."/>
            <person name="Brodie E.L."/>
            <person name="Williams K.H."/>
            <person name="Hubbard S.S."/>
            <person name="Banfield J.F."/>
        </authorList>
    </citation>
    <scope>NUCLEOTIDE SEQUENCE [LARGE SCALE GENOMIC DNA]</scope>
</reference>
<keyword evidence="3 5" id="KW-0687">Ribonucleoprotein</keyword>
<evidence type="ECO:0000313" key="6">
    <source>
        <dbReference type="EMBL" id="OGE65007.1"/>
    </source>
</evidence>
<dbReference type="Gene3D" id="2.20.28.120">
    <property type="entry name" value="Ribosomal protein L33"/>
    <property type="match status" value="1"/>
</dbReference>
<dbReference type="Pfam" id="PF00471">
    <property type="entry name" value="Ribosomal_L33"/>
    <property type="match status" value="1"/>
</dbReference>
<dbReference type="AlphaFoldDB" id="A0A1F5MHZ5"/>
<dbReference type="HAMAP" id="MF_00294">
    <property type="entry name" value="Ribosomal_bL33"/>
    <property type="match status" value="1"/>
</dbReference>
<proteinExistence type="inferred from homology"/>
<organism evidence="6 7">
    <name type="scientific">Candidatus Daviesbacteria bacterium RIFCSPLOWO2_02_FULL_36_7</name>
    <dbReference type="NCBI Taxonomy" id="1797792"/>
    <lineage>
        <taxon>Bacteria</taxon>
        <taxon>Candidatus Daviesiibacteriota</taxon>
    </lineage>
</organism>
<keyword evidence="2 5" id="KW-0689">Ribosomal protein</keyword>
<dbReference type="EMBL" id="MFDT01000009">
    <property type="protein sequence ID" value="OGE65007.1"/>
    <property type="molecule type" value="Genomic_DNA"/>
</dbReference>
<dbReference type="GO" id="GO:1990904">
    <property type="term" value="C:ribonucleoprotein complex"/>
    <property type="evidence" value="ECO:0007669"/>
    <property type="project" value="UniProtKB-KW"/>
</dbReference>
<dbReference type="NCBIfam" id="TIGR01023">
    <property type="entry name" value="rpmG_bact"/>
    <property type="match status" value="1"/>
</dbReference>
<dbReference type="SUPFAM" id="SSF57829">
    <property type="entry name" value="Zn-binding ribosomal proteins"/>
    <property type="match status" value="1"/>
</dbReference>
<evidence type="ECO:0000256" key="5">
    <source>
        <dbReference type="HAMAP-Rule" id="MF_00294"/>
    </source>
</evidence>
<dbReference type="GO" id="GO:0006412">
    <property type="term" value="P:translation"/>
    <property type="evidence" value="ECO:0007669"/>
    <property type="project" value="UniProtKB-UniRule"/>
</dbReference>
<accession>A0A1F5MHZ5</accession>
<evidence type="ECO:0000313" key="7">
    <source>
        <dbReference type="Proteomes" id="UP000178859"/>
    </source>
</evidence>
<dbReference type="Proteomes" id="UP000178859">
    <property type="component" value="Unassembled WGS sequence"/>
</dbReference>
<comment type="caution">
    <text evidence="6">The sequence shown here is derived from an EMBL/GenBank/DDBJ whole genome shotgun (WGS) entry which is preliminary data.</text>
</comment>
<evidence type="ECO:0000256" key="4">
    <source>
        <dbReference type="ARBA" id="ARBA00035176"/>
    </source>
</evidence>